<reference evidence="1 2" key="1">
    <citation type="submission" date="2016-06" db="EMBL/GenBank/DDBJ databases">
        <title>Gene turnover analysis identifies the evolutionary adaptation of the extremophile Acidithiobacillus caldus.</title>
        <authorList>
            <person name="Zhang X."/>
        </authorList>
    </citation>
    <scope>NUCLEOTIDE SEQUENCE [LARGE SCALE GENOMIC DNA]</scope>
    <source>
        <strain evidence="1 2">DX</strain>
    </source>
</reference>
<dbReference type="Proteomes" id="UP000175616">
    <property type="component" value="Unassembled WGS sequence"/>
</dbReference>
<dbReference type="NCBIfam" id="TIGR01907">
    <property type="entry name" value="casE_Cse3"/>
    <property type="match status" value="1"/>
</dbReference>
<dbReference type="CDD" id="cd09727">
    <property type="entry name" value="Cas6_I-E"/>
    <property type="match status" value="1"/>
</dbReference>
<accession>A0A1E7YMA3</accession>
<dbReference type="InterPro" id="IPR010179">
    <property type="entry name" value="CRISPR-assoc_prot_Cse3"/>
</dbReference>
<dbReference type="SMART" id="SM01101">
    <property type="entry name" value="CRISPR_assoc"/>
    <property type="match status" value="1"/>
</dbReference>
<dbReference type="Pfam" id="PF08798">
    <property type="entry name" value="CRISPR_assoc"/>
    <property type="match status" value="1"/>
</dbReference>
<name>A0A1E7YMA3_9PROT</name>
<dbReference type="Gene3D" id="3.30.70.1200">
    <property type="entry name" value="Crispr-associated protein, domain 1"/>
    <property type="match status" value="1"/>
</dbReference>
<dbReference type="EMBL" id="LZYE01000211">
    <property type="protein sequence ID" value="OFC35073.1"/>
    <property type="molecule type" value="Genomic_DNA"/>
</dbReference>
<gene>
    <name evidence="1" type="ORF">BAE27_08165</name>
</gene>
<dbReference type="RefSeq" id="WP_070114292.1">
    <property type="nucleotide sequence ID" value="NZ_JABBDM010000001.1"/>
</dbReference>
<dbReference type="Gene3D" id="3.30.70.1210">
    <property type="entry name" value="Crispr-associated protein, domain 2"/>
    <property type="match status" value="1"/>
</dbReference>
<organism evidence="1 2">
    <name type="scientific">Acidithiobacillus caldus</name>
    <dbReference type="NCBI Taxonomy" id="33059"/>
    <lineage>
        <taxon>Bacteria</taxon>
        <taxon>Pseudomonadati</taxon>
        <taxon>Pseudomonadota</taxon>
        <taxon>Acidithiobacillia</taxon>
        <taxon>Acidithiobacillales</taxon>
        <taxon>Acidithiobacillaceae</taxon>
        <taxon>Acidithiobacillus</taxon>
    </lineage>
</organism>
<comment type="caution">
    <text evidence="1">The sequence shown here is derived from an EMBL/GenBank/DDBJ whole genome shotgun (WGS) entry which is preliminary data.</text>
</comment>
<dbReference type="AlphaFoldDB" id="A0A1E7YMA3"/>
<dbReference type="SUPFAM" id="SSF117987">
    <property type="entry name" value="CRISPR-associated protein"/>
    <property type="match status" value="2"/>
</dbReference>
<evidence type="ECO:0000313" key="2">
    <source>
        <dbReference type="Proteomes" id="UP000175616"/>
    </source>
</evidence>
<evidence type="ECO:0000313" key="1">
    <source>
        <dbReference type="EMBL" id="OFC35073.1"/>
    </source>
</evidence>
<proteinExistence type="predicted"/>
<protein>
    <submittedName>
        <fullName evidence="1">Type I-E CRISPR-associated protein Cas6/Cse3/CasE</fullName>
    </submittedName>
</protein>
<sequence length="219" mass="25476">MYLTRLTLQPHPDLKAMVQRLGDVYREHQMLWQLFETDPDAQRDFLYRRDLHQGHPRYYLLSRRPPVNSLGLWQIDTPKVFQPKLRSGQSLAFMLRCNPVISRDGKRHDVVMDHKQRMNWKSMAPSDRPPLQEVIEEAGTAWLKRQAKGHGFAVDIDGLSVGGYQRHQSRRGRRNIRYSTLDFTGVLMVTDPESFQRALIRGIGPARAFGCGLMLIRRV</sequence>